<dbReference type="InterPro" id="IPR056823">
    <property type="entry name" value="TEN-like_YD-shell"/>
</dbReference>
<name>A0ABW9YEL3_9GAMM</name>
<feature type="transmembrane region" description="Helical" evidence="2">
    <location>
        <begin position="2476"/>
        <end position="2500"/>
    </location>
</feature>
<dbReference type="InterPro" id="IPR022385">
    <property type="entry name" value="Rhs_assc_core"/>
</dbReference>
<dbReference type="EMBL" id="RSEJ01000003">
    <property type="protein sequence ID" value="NBI51880.1"/>
    <property type="molecule type" value="Genomic_DNA"/>
</dbReference>
<protein>
    <submittedName>
        <fullName evidence="5">RHS repeat-associated core domain-containing protein</fullName>
    </submittedName>
</protein>
<reference evidence="5 6" key="1">
    <citation type="journal article" date="2017" name="Int. J. Syst. Evol. Microbiol.">
        <title>Photobacterium alginatilyticum sp. nov., a marine bacterium isolated from bottom seawater.</title>
        <authorList>
            <person name="Wang X."/>
            <person name="Wang Y."/>
            <person name="Yang X."/>
            <person name="Sun H."/>
            <person name="Li B."/>
            <person name="Zhang X.H."/>
        </authorList>
    </citation>
    <scope>NUCLEOTIDE SEQUENCE [LARGE SCALE GENOMIC DNA]</scope>
    <source>
        <strain evidence="5 6">P03D4</strain>
    </source>
</reference>
<dbReference type="Pfam" id="PF20041">
    <property type="entry name" value="DUF6443"/>
    <property type="match status" value="1"/>
</dbReference>
<feature type="domain" description="DUF6443" evidence="3">
    <location>
        <begin position="1710"/>
        <end position="1825"/>
    </location>
</feature>
<feature type="transmembrane region" description="Helical" evidence="2">
    <location>
        <begin position="2512"/>
        <end position="2540"/>
    </location>
</feature>
<evidence type="ECO:0000259" key="4">
    <source>
        <dbReference type="Pfam" id="PF25023"/>
    </source>
</evidence>
<keyword evidence="1" id="KW-0677">Repeat</keyword>
<keyword evidence="2" id="KW-0472">Membrane</keyword>
<organism evidence="5 6">
    <name type="scientific">Photobacterium alginatilyticum</name>
    <dbReference type="NCBI Taxonomy" id="1775171"/>
    <lineage>
        <taxon>Bacteria</taxon>
        <taxon>Pseudomonadati</taxon>
        <taxon>Pseudomonadota</taxon>
        <taxon>Gammaproteobacteria</taxon>
        <taxon>Vibrionales</taxon>
        <taxon>Vibrionaceae</taxon>
        <taxon>Photobacterium</taxon>
    </lineage>
</organism>
<accession>A0ABW9YEL3</accession>
<dbReference type="NCBIfam" id="TIGR03696">
    <property type="entry name" value="Rhs_assc_core"/>
    <property type="match status" value="1"/>
</dbReference>
<dbReference type="PANTHER" id="PTHR32305:SF15">
    <property type="entry name" value="PROTEIN RHSA-RELATED"/>
    <property type="match status" value="1"/>
</dbReference>
<dbReference type="Proteomes" id="UP000738517">
    <property type="component" value="Unassembled WGS sequence"/>
</dbReference>
<keyword evidence="6" id="KW-1185">Reference proteome</keyword>
<dbReference type="RefSeq" id="WP_160648935.1">
    <property type="nucleotide sequence ID" value="NZ_RSEJ01000003.1"/>
</dbReference>
<keyword evidence="2" id="KW-1133">Transmembrane helix</keyword>
<evidence type="ECO:0000259" key="3">
    <source>
        <dbReference type="Pfam" id="PF20041"/>
    </source>
</evidence>
<feature type="transmembrane region" description="Helical" evidence="2">
    <location>
        <begin position="2552"/>
        <end position="2575"/>
    </location>
</feature>
<proteinExistence type="predicted"/>
<feature type="domain" description="Teneurin-like YD-shell" evidence="4">
    <location>
        <begin position="2180"/>
        <end position="2453"/>
    </location>
</feature>
<dbReference type="InterPro" id="IPR050708">
    <property type="entry name" value="T6SS_VgrG/RHS"/>
</dbReference>
<evidence type="ECO:0000256" key="2">
    <source>
        <dbReference type="SAM" id="Phobius"/>
    </source>
</evidence>
<dbReference type="PANTHER" id="PTHR32305">
    <property type="match status" value="1"/>
</dbReference>
<comment type="caution">
    <text evidence="5">The sequence shown here is derived from an EMBL/GenBank/DDBJ whole genome shotgun (WGS) entry which is preliminary data.</text>
</comment>
<dbReference type="InterPro" id="IPR045619">
    <property type="entry name" value="DUF6443"/>
</dbReference>
<evidence type="ECO:0000256" key="1">
    <source>
        <dbReference type="ARBA" id="ARBA00022737"/>
    </source>
</evidence>
<evidence type="ECO:0000313" key="6">
    <source>
        <dbReference type="Proteomes" id="UP000738517"/>
    </source>
</evidence>
<keyword evidence="2" id="KW-0812">Transmembrane</keyword>
<sequence>MSNNDNNQIPQVRPSQFENDINGIFSDSVNLFRGDVNLSLDLISLKGRHGLDVKVTATYGSNVKGDVYNSNVSAPTSILGLGWQLPFERIEVQSRDNASSGDNQYYLYTQNSAIELVVTQKPWRRATLPISATNTLNEGKIDNTIQASFIESGLALDLNANVNVLTANQHWQIIDATNQRIFTIKNNTNDLTVLAGGVAFEAFQYDFSQILYYAQFERWELVKDDGTTYFFGDRNNRNNTLQWQVKWDNWKGQSSLAKNSAGTKLQSRTPIAWNLAIVEDIWGDTITFSYDTVEQQVGEEGLAFTKACYLTTITDMFSRTVNFNYAEKKYVVDTPAGAREYLAPNWSTPYEQVPNNNPSPYQDRYETRYLDNIVVNNPQQIMLYKVQLSYDTDSNFSGYNKDEPLYGDTVKRTLTGIQRIFTNNCSAPGLELAYWGAGAVNSGALRSAITPNGANVEYQYKQQSLPQCDRQFEITNPWPNVAKPRIWFGSDYVVNLWLNESTDQIHVTLYTWLGRWQKWVPNEQIIDAAFDIDSINVVTTENFACLSYTTPQSVKSYVHIYHKDNRKWGAWLDTDPITLYSNKLQLAAGDNFFVTCDQDNRILWRYTWDCFNKAWVIDNVSDVLASGDPNGIPYLAATNKHYAILDYGAQSGGEHHNQLSLYYQTDGSDDPSRNYQWHNGASESMIFSMGGYNPENSFGFHTSASFIALTYITSEVSLSFDYNVTVIGWNNNFSNLTSHDFNYTLPKSNPSKVITIPFIAQFVDNSMIASGPNLLRYNGERWLANSDLDFRDTLNDTDINWFAYGHDYAIHTSNREYAVQSKLVAFDATTNNNSWDNPAIDLYSKDDPTTDRKRHYFPTAGADIATMGNRIYHRGSQTNWGEAVSYFEEGPYAIDSTTMINQGPRFLSCLNIDGSTAKNTSIWGLRNQSLAGKDILDQRYFTQINSDGSVKANTNGQYPSGLSTFITYLPMNKDFDDAKGITLNRYLDNTLQGELVDYCVESMQINNGYDTNTTCYVFDIGSATCDPTGSVFKYYKSTFFPGTNDPATPSFGYTENHYFNGLTNANGLNHNNTQLFTGDPIASGLLDGQQIEQKVFDADGNLLIHEQKQIEAFIAVNAGDVEYPLFGGYTRCTQSVNTSDGLEITTDFQYDCQFGKVSQESFTNITRDGQEEIITKAYGYGFQAYRWFLEKNVIDVPFSQLETVCCSEQGSQETQIAGSLQQYAAHPRNDQETLSVAPTVYAASNAYILKAQTAPATLTPSKMVQNDPGDTWQQINTVLSRTFYGMISSQQDVTGKVETTLWDRNQILPIASFTSNQQNSCDFVGFEPYEDYQATWQLSSSDQKLTDYIVTGDAYTGSSSFKLISNQTLMKVSPLLQSQTVVISGWFKASKGYLDDSGAVYLEACSNANSNQSITIEPDSEETWSYWQAVVNHDSNDTQSLAVSFTNTKSSTYLLFNNITITPLASEMDAKFYDVIYCDEIASIGNNSNTQRIAYGPMRETFAEVGPNLMTKQAMVSFNPRSWQYVSPRNYEYPQDNPTSNLVLMAAQGGIYETFTDGDQIWQQWQRDNRGAWQIRNGQLCHDGTGTNSICWTATSDSIPYAIGLTLSSPTPTKVALTLAIGENLSASWDPQNGWSLTLDETTYTNTQVNGQVPCNLLLVPLNGSVLLFADGRQVFAVTSHSTISGTFALTAEGVLQFANPVTLLAPQASMNYRDASDNEIQSQVLNDTQCLVKQSIYDTIGNQIADTRIAAFDNTLFGYRSQFVTGLDAANGIMSGEISDYYPDDEGYPYNGTRYEASPLGRPLQKGLPGKPFAITGSNSHITQLNYQVTDQTYIADISFQAGQFLVTSITDANGALVLSIKDRRGQILGKQTNEGDIRLDAVQQVFDSAGNIQKILHPNYFSGTSDASAFVTENRYNFLGQLTTRTSQDTGETQYIYDPAGRIRFSSNALTKKTGTVLYKKYDILGRITEEGQVTHDWGNGAQLQAIADSDPDYPHNGNRETVNRYDGNGDDITLRGRLWTTQKLNLFKGSESLTENRYTYDLNGNATSCTLIVSDQAEQTTQYQYNNLGNVIQIRYPITAPVSLVCYSYNAIGQNTAIGTADEPDKFARYRYNADGSLASEELNQQGRRPLLRTLSYNSPGWVTEINNQYADHSDILRQQFSYTTGGYDDAGYFNGNIASVANQNSIAPERSYDYHYRYDTRGQVSIAEHSSDPTYSIGVGNPVAFDANGNILTLQQGDNLQCYDYQVNTNRVTKVAIDGTTLQSFTYDAVGNVNQSSYRAIRSITYSALSNLPTQVTKEDGSILNFAYNGINQRVLKHHSTSGQTLYVHGFSDYPLLEIMRDEKSPDKAVQYIYGVGGLLLMIEDNTPHYILKDQQGSTRAVVDECGTIKTMLDYMPFGQLIGNCYGDLSVIRYRFTGQETDEELGLYNYRARFYDPTLSRFYSCDPKFQYGTPFAYCNNNPVNRTDPSGQIATFLTILIVGAVVGAGVGAGAAAYTGVKSGLNGRKLAGYIFSGAALGAAAGALSAAGGVGAFAAGSAAASVATTTAGGIAAGVAAGAAVGGAAGAAIGATQGVSQHFINDAFGVANTGSWQQSLLSGTITGAIGGAIAGGVAGAGGALATQQAARYMEITGNNGWAYSPRSLTQVSEAYSSFGQMGVVPLPSAVSRIPNVNLPIVGGLQSFVLSKFSMPTISSVVGAIAKQAITPLLPSSEISKGTSNDLTPTQSGLNLMTSYYGKIACNPSMSGSVGLETALVLDPSYWNTSSQ</sequence>
<gene>
    <name evidence="5" type="ORF">EIZ48_04760</name>
</gene>
<evidence type="ECO:0000313" key="5">
    <source>
        <dbReference type="EMBL" id="NBI51880.1"/>
    </source>
</evidence>
<dbReference type="Pfam" id="PF25023">
    <property type="entry name" value="TEN_YD-shell"/>
    <property type="match status" value="1"/>
</dbReference>
<dbReference type="Gene3D" id="2.180.10.10">
    <property type="entry name" value="RHS repeat-associated core"/>
    <property type="match status" value="1"/>
</dbReference>